<evidence type="ECO:0000313" key="1">
    <source>
        <dbReference type="EMBL" id="KAJ8643581.1"/>
    </source>
</evidence>
<dbReference type="EMBL" id="CM056810">
    <property type="protein sequence ID" value="KAJ8643581.1"/>
    <property type="molecule type" value="Genomic_DNA"/>
</dbReference>
<proteinExistence type="predicted"/>
<dbReference type="Proteomes" id="UP001234297">
    <property type="component" value="Chromosome 2"/>
</dbReference>
<name>A0ACC2MDW9_PERAE</name>
<keyword evidence="2" id="KW-1185">Reference proteome</keyword>
<organism evidence="1 2">
    <name type="scientific">Persea americana</name>
    <name type="common">Avocado</name>
    <dbReference type="NCBI Taxonomy" id="3435"/>
    <lineage>
        <taxon>Eukaryota</taxon>
        <taxon>Viridiplantae</taxon>
        <taxon>Streptophyta</taxon>
        <taxon>Embryophyta</taxon>
        <taxon>Tracheophyta</taxon>
        <taxon>Spermatophyta</taxon>
        <taxon>Magnoliopsida</taxon>
        <taxon>Magnoliidae</taxon>
        <taxon>Laurales</taxon>
        <taxon>Lauraceae</taxon>
        <taxon>Persea</taxon>
    </lineage>
</organism>
<gene>
    <name evidence="1" type="ORF">MRB53_005329</name>
</gene>
<evidence type="ECO:0000313" key="2">
    <source>
        <dbReference type="Proteomes" id="UP001234297"/>
    </source>
</evidence>
<sequence length="160" mass="18010">MEFSGNTTTGKQVRAHGQLLEQFHPTFAWQLQATPRAEYADSIATVDEKQSPKCECPTGFSYLNLDNILEGCKPNFAAQSCNSNEFRNEKELFKMEVIPNTTWVLSDFEQYCPVHEGFCEDSCLNDCLCAVAIFDNETCLKKRLLLSNGRAGPSINDRLL</sequence>
<accession>A0ACC2MDW9</accession>
<protein>
    <submittedName>
        <fullName evidence="1">Uncharacterized protein</fullName>
    </submittedName>
</protein>
<comment type="caution">
    <text evidence="1">The sequence shown here is derived from an EMBL/GenBank/DDBJ whole genome shotgun (WGS) entry which is preliminary data.</text>
</comment>
<reference evidence="1 2" key="1">
    <citation type="journal article" date="2022" name="Hortic Res">
        <title>A haplotype resolved chromosomal level avocado genome allows analysis of novel avocado genes.</title>
        <authorList>
            <person name="Nath O."/>
            <person name="Fletcher S.J."/>
            <person name="Hayward A."/>
            <person name="Shaw L.M."/>
            <person name="Masouleh A.K."/>
            <person name="Furtado A."/>
            <person name="Henry R.J."/>
            <person name="Mitter N."/>
        </authorList>
    </citation>
    <scope>NUCLEOTIDE SEQUENCE [LARGE SCALE GENOMIC DNA]</scope>
    <source>
        <strain evidence="2">cv. Hass</strain>
    </source>
</reference>